<dbReference type="InterPro" id="IPR009784">
    <property type="entry name" value="DUF1349"/>
</dbReference>
<dbReference type="PANTHER" id="PTHR35332:SF2">
    <property type="entry name" value="REGULATION OF ENOLASE PROTEIN 1"/>
    <property type="match status" value="1"/>
</dbReference>
<dbReference type="Gene3D" id="2.60.120.200">
    <property type="match status" value="1"/>
</dbReference>
<name>A0AAD5EHY8_UMBRA</name>
<evidence type="ECO:0000313" key="2">
    <source>
        <dbReference type="Proteomes" id="UP001206595"/>
    </source>
</evidence>
<sequence>MLFAHVHADNAAVLQKNRRHRPPVRYLRFFLFSQYQTCLNMSGPFSWFNEPASQKAAPIEKTNDGYKIKLVQATSLPQTDFWRKPPQTHRDSGHFYYTTMEGDFRLSCTFHGKWITQYDQAGLMCRINDRKWIKTGIELDEDTIFASCVVTDPYSDWSVAKVDLTAEQDHVYMVMERKAGDIVIRYALVGEGDSTKEVATLPLRTVNGHTGQSDKIEIGVMLCSPKSETGVQVDFHDICIQQL</sequence>
<dbReference type="InterPro" id="IPR013320">
    <property type="entry name" value="ConA-like_dom_sf"/>
</dbReference>
<dbReference type="Pfam" id="PF07081">
    <property type="entry name" value="DUF1349"/>
    <property type="match status" value="1"/>
</dbReference>
<dbReference type="AlphaFoldDB" id="A0AAD5EHY8"/>
<dbReference type="PANTHER" id="PTHR35332">
    <property type="entry name" value="REGULATION OF ENOLASE PROTEIN 1"/>
    <property type="match status" value="1"/>
</dbReference>
<dbReference type="EMBL" id="MU620894">
    <property type="protein sequence ID" value="KAI8584018.1"/>
    <property type="molecule type" value="Genomic_DNA"/>
</dbReference>
<gene>
    <name evidence="1" type="ORF">K450DRAFT_221122</name>
</gene>
<dbReference type="SUPFAM" id="SSF49899">
    <property type="entry name" value="Concanavalin A-like lectins/glucanases"/>
    <property type="match status" value="1"/>
</dbReference>
<dbReference type="RefSeq" id="XP_051449022.1">
    <property type="nucleotide sequence ID" value="XM_051585663.1"/>
</dbReference>
<accession>A0AAD5EHY8</accession>
<proteinExistence type="predicted"/>
<dbReference type="GeneID" id="75911011"/>
<reference evidence="1" key="1">
    <citation type="submission" date="2021-06" db="EMBL/GenBank/DDBJ databases">
        <authorList>
            <consortium name="DOE Joint Genome Institute"/>
            <person name="Mondo S.J."/>
            <person name="Amses K.R."/>
            <person name="Simmons D.R."/>
            <person name="Longcore J.E."/>
            <person name="Seto K."/>
            <person name="Alves G.H."/>
            <person name="Bonds A.E."/>
            <person name="Quandt C.A."/>
            <person name="Davis W.J."/>
            <person name="Chang Y."/>
            <person name="Letcher P.M."/>
            <person name="Powell M.J."/>
            <person name="Kuo A."/>
            <person name="Labutti K."/>
            <person name="Pangilinan J."/>
            <person name="Andreopoulos W."/>
            <person name="Tritt A."/>
            <person name="Riley R."/>
            <person name="Hundley H."/>
            <person name="Johnson J."/>
            <person name="Lipzen A."/>
            <person name="Barry K."/>
            <person name="Berbee M.L."/>
            <person name="Buchler N.E."/>
            <person name="Grigoriev I.V."/>
            <person name="Spatafora J.W."/>
            <person name="Stajich J.E."/>
            <person name="James T.Y."/>
        </authorList>
    </citation>
    <scope>NUCLEOTIDE SEQUENCE</scope>
    <source>
        <strain evidence="1">AG</strain>
    </source>
</reference>
<organism evidence="1 2">
    <name type="scientific">Umbelopsis ramanniana AG</name>
    <dbReference type="NCBI Taxonomy" id="1314678"/>
    <lineage>
        <taxon>Eukaryota</taxon>
        <taxon>Fungi</taxon>
        <taxon>Fungi incertae sedis</taxon>
        <taxon>Mucoromycota</taxon>
        <taxon>Mucoromycotina</taxon>
        <taxon>Umbelopsidomycetes</taxon>
        <taxon>Umbelopsidales</taxon>
        <taxon>Umbelopsidaceae</taxon>
        <taxon>Umbelopsis</taxon>
    </lineage>
</organism>
<reference evidence="1" key="2">
    <citation type="journal article" date="2022" name="Proc. Natl. Acad. Sci. U.S.A.">
        <title>Diploid-dominant life cycles characterize the early evolution of Fungi.</title>
        <authorList>
            <person name="Amses K.R."/>
            <person name="Simmons D.R."/>
            <person name="Longcore J.E."/>
            <person name="Mondo S.J."/>
            <person name="Seto K."/>
            <person name="Jeronimo G.H."/>
            <person name="Bonds A.E."/>
            <person name="Quandt C.A."/>
            <person name="Davis W.J."/>
            <person name="Chang Y."/>
            <person name="Federici B.A."/>
            <person name="Kuo A."/>
            <person name="LaButti K."/>
            <person name="Pangilinan J."/>
            <person name="Andreopoulos W."/>
            <person name="Tritt A."/>
            <person name="Riley R."/>
            <person name="Hundley H."/>
            <person name="Johnson J."/>
            <person name="Lipzen A."/>
            <person name="Barry K."/>
            <person name="Lang B.F."/>
            <person name="Cuomo C.A."/>
            <person name="Buchler N.E."/>
            <person name="Grigoriev I.V."/>
            <person name="Spatafora J.W."/>
            <person name="Stajich J.E."/>
            <person name="James T.Y."/>
        </authorList>
    </citation>
    <scope>NUCLEOTIDE SEQUENCE</scope>
    <source>
        <strain evidence="1">AG</strain>
    </source>
</reference>
<protein>
    <submittedName>
        <fullName evidence="1">Uncharacterized protein</fullName>
    </submittedName>
</protein>
<comment type="caution">
    <text evidence="1">The sequence shown here is derived from an EMBL/GenBank/DDBJ whole genome shotgun (WGS) entry which is preliminary data.</text>
</comment>
<evidence type="ECO:0000313" key="1">
    <source>
        <dbReference type="EMBL" id="KAI8584018.1"/>
    </source>
</evidence>
<keyword evidence="2" id="KW-1185">Reference proteome</keyword>
<dbReference type="Proteomes" id="UP001206595">
    <property type="component" value="Unassembled WGS sequence"/>
</dbReference>